<reference evidence="1" key="1">
    <citation type="journal article" date="2023" name="G3 (Bethesda)">
        <title>Whole genome assembly and annotation of the endangered Caribbean coral Acropora cervicornis.</title>
        <authorList>
            <person name="Selwyn J.D."/>
            <person name="Vollmer S.V."/>
        </authorList>
    </citation>
    <scope>NUCLEOTIDE SEQUENCE</scope>
    <source>
        <strain evidence="1">K2</strain>
    </source>
</reference>
<comment type="caution">
    <text evidence="1">The sequence shown here is derived from an EMBL/GenBank/DDBJ whole genome shotgun (WGS) entry which is preliminary data.</text>
</comment>
<name>A0AAD9PQW0_ACRCE</name>
<sequence>MLQKQQALQHEELHLQQRKQQLALKTEIAKVKAEECVLTEAEARSSAAGKNGGFRSIIPPLVKTDLSEAEVSEVMLSDTQRHSARTEQLPISRRWEPPAQRVGFSEFHQKQKRIPTVYGFAAAARTKS</sequence>
<accession>A0AAD9PQW0</accession>
<proteinExistence type="predicted"/>
<gene>
    <name evidence="1" type="ORF">P5673_032758</name>
</gene>
<dbReference type="AlphaFoldDB" id="A0AAD9PQW0"/>
<dbReference type="EMBL" id="JARQWQ010000190">
    <property type="protein sequence ID" value="KAK2547350.1"/>
    <property type="molecule type" value="Genomic_DNA"/>
</dbReference>
<evidence type="ECO:0000313" key="2">
    <source>
        <dbReference type="Proteomes" id="UP001249851"/>
    </source>
</evidence>
<protein>
    <submittedName>
        <fullName evidence="1">Uncharacterized protein</fullName>
    </submittedName>
</protein>
<keyword evidence="2" id="KW-1185">Reference proteome</keyword>
<dbReference type="Proteomes" id="UP001249851">
    <property type="component" value="Unassembled WGS sequence"/>
</dbReference>
<reference evidence="1" key="2">
    <citation type="journal article" date="2023" name="Science">
        <title>Genomic signatures of disease resistance in endangered staghorn corals.</title>
        <authorList>
            <person name="Vollmer S.V."/>
            <person name="Selwyn J.D."/>
            <person name="Despard B.A."/>
            <person name="Roesel C.L."/>
        </authorList>
    </citation>
    <scope>NUCLEOTIDE SEQUENCE</scope>
    <source>
        <strain evidence="1">K2</strain>
    </source>
</reference>
<evidence type="ECO:0000313" key="1">
    <source>
        <dbReference type="EMBL" id="KAK2547350.1"/>
    </source>
</evidence>
<organism evidence="1 2">
    <name type="scientific">Acropora cervicornis</name>
    <name type="common">Staghorn coral</name>
    <dbReference type="NCBI Taxonomy" id="6130"/>
    <lineage>
        <taxon>Eukaryota</taxon>
        <taxon>Metazoa</taxon>
        <taxon>Cnidaria</taxon>
        <taxon>Anthozoa</taxon>
        <taxon>Hexacorallia</taxon>
        <taxon>Scleractinia</taxon>
        <taxon>Astrocoeniina</taxon>
        <taxon>Acroporidae</taxon>
        <taxon>Acropora</taxon>
    </lineage>
</organism>